<keyword evidence="2" id="KW-1185">Reference proteome</keyword>
<accession>A0ABZ0ILX1</accession>
<organism evidence="1 2">
    <name type="scientific">Imperialibacter roseus</name>
    <dbReference type="NCBI Taxonomy" id="1324217"/>
    <lineage>
        <taxon>Bacteria</taxon>
        <taxon>Pseudomonadati</taxon>
        <taxon>Bacteroidota</taxon>
        <taxon>Cytophagia</taxon>
        <taxon>Cytophagales</taxon>
        <taxon>Flammeovirgaceae</taxon>
        <taxon>Imperialibacter</taxon>
    </lineage>
</organism>
<sequence>MVEDGFSKEEIDLMGDSELLLTKRKVISKMADRFSAVEGKFRQIMLSESSLHLPPDTLVKAGKVSRGENYKGLPYIVLDYPRLMTRHDVLNIRLLFWWGHYFTLSLHVAGGFWQERKPNILKNIGALTFEKIRFQVDGSPWENDIFSGNFHDLNPSDSVQTLLIEKSTFLRLSYYLPLHEIPNLDEFATKGFKKFMSILKD</sequence>
<proteinExistence type="predicted"/>
<protein>
    <submittedName>
        <fullName evidence="1">Uncharacterized protein</fullName>
    </submittedName>
</protein>
<gene>
    <name evidence="1" type="ORF">RT717_16895</name>
</gene>
<name>A0ABZ0ILX1_9BACT</name>
<reference evidence="1 2" key="1">
    <citation type="journal article" date="2023" name="Microbiol. Resour. Announc.">
        <title>Complete Genome Sequence of Imperialibacter roseus strain P4T.</title>
        <authorList>
            <person name="Tizabi D.R."/>
            <person name="Bachvaroff T."/>
            <person name="Hill R.T."/>
        </authorList>
    </citation>
    <scope>NUCLEOTIDE SEQUENCE [LARGE SCALE GENOMIC DNA]</scope>
    <source>
        <strain evidence="1 2">P4T</strain>
    </source>
</reference>
<dbReference type="RefSeq" id="WP_317487561.1">
    <property type="nucleotide sequence ID" value="NZ_CP136051.1"/>
</dbReference>
<evidence type="ECO:0000313" key="2">
    <source>
        <dbReference type="Proteomes" id="UP001302349"/>
    </source>
</evidence>
<evidence type="ECO:0000313" key="1">
    <source>
        <dbReference type="EMBL" id="WOK04761.1"/>
    </source>
</evidence>
<dbReference type="Proteomes" id="UP001302349">
    <property type="component" value="Chromosome"/>
</dbReference>
<dbReference type="EMBL" id="CP136051">
    <property type="protein sequence ID" value="WOK04761.1"/>
    <property type="molecule type" value="Genomic_DNA"/>
</dbReference>